<evidence type="ECO:0000313" key="1">
    <source>
        <dbReference type="EMBL" id="APG05865.1"/>
    </source>
</evidence>
<dbReference type="EMBL" id="CP017480">
    <property type="protein sequence ID" value="APG05865.1"/>
    <property type="molecule type" value="Genomic_DNA"/>
</dbReference>
<keyword evidence="2" id="KW-1185">Reference proteome</keyword>
<sequence>MTSGRRAGQWQTFPAETLRRLFDAVDVNDAVDAHVPLPETIVLACPEESIQQCYSLSLQFWKDGVVRADALRLIDKLLRNEGLSADERLEFKHIRARYKQLRFTQRLYSKRHRSDYLFDKTTRILGKLQDAFRGGQRGDIVRSGFKLRVLMSKPVWWIIQRSLENTRLDSEAGLIAFQKAEIRALKQAITGTTFAGHEFHTVRKIVSMQVSFYDTLRTLGPNDHAYRMSRFLAAINGLMGSRHDEMIAEALSGRRHYDTPAPLANETRSRLEMLVDRYPL</sequence>
<dbReference type="AlphaFoldDB" id="A0A0G9HBN2"/>
<reference evidence="2" key="1">
    <citation type="submission" date="2016-09" db="EMBL/GenBank/DDBJ databases">
        <authorList>
            <person name="Lysoe E."/>
        </authorList>
    </citation>
    <scope>NUCLEOTIDE SEQUENCE [LARGE SCALE GENOMIC DNA]</scope>
    <source>
        <strain evidence="2">LJ96T</strain>
    </source>
</reference>
<dbReference type="RefSeq" id="WP_046967508.1">
    <property type="nucleotide sequence ID" value="NZ_CP017480.1"/>
</dbReference>
<protein>
    <submittedName>
        <fullName evidence="1">Uncharacterized protein</fullName>
    </submittedName>
</protein>
<dbReference type="KEGG" id="lrz:BJI69_19450"/>
<gene>
    <name evidence="1" type="ORF">BJI69_19450</name>
</gene>
<dbReference type="Proteomes" id="UP000182987">
    <property type="component" value="Chromosome"/>
</dbReference>
<evidence type="ECO:0000313" key="2">
    <source>
        <dbReference type="Proteomes" id="UP000182987"/>
    </source>
</evidence>
<proteinExistence type="predicted"/>
<name>A0A0G9HBN2_9GAMM</name>
<dbReference type="OrthoDB" id="5942530at2"/>
<organism evidence="1 2">
    <name type="scientific">Luteibacter rhizovicinus DSM 16549</name>
    <dbReference type="NCBI Taxonomy" id="1440763"/>
    <lineage>
        <taxon>Bacteria</taxon>
        <taxon>Pseudomonadati</taxon>
        <taxon>Pseudomonadota</taxon>
        <taxon>Gammaproteobacteria</taxon>
        <taxon>Lysobacterales</taxon>
        <taxon>Rhodanobacteraceae</taxon>
        <taxon>Luteibacter</taxon>
    </lineage>
</organism>
<dbReference type="STRING" id="1440763.BJI69_19450"/>
<dbReference type="PATRIC" id="fig|1440763.5.peg.1738"/>
<accession>A0A0G9HBN2</accession>